<dbReference type="EMBL" id="JAGKQM010000016">
    <property type="protein sequence ID" value="KAH0873247.1"/>
    <property type="molecule type" value="Genomic_DNA"/>
</dbReference>
<sequence>PVAVQPQLSFVFLGSRRNAKRGSELMGVDMLFLDESANHLNNFSDRFSLQDERFRQQGGWYWNGHEKHSQGNLFILFIR</sequence>
<comment type="caution">
    <text evidence="1">The sequence shown here is derived from an EMBL/GenBank/DDBJ whole genome shotgun (WGS) entry which is preliminary data.</text>
</comment>
<accession>A0ABQ7YZC4</accession>
<evidence type="ECO:0000313" key="2">
    <source>
        <dbReference type="Proteomes" id="UP000824890"/>
    </source>
</evidence>
<dbReference type="Proteomes" id="UP000824890">
    <property type="component" value="Unassembled WGS sequence"/>
</dbReference>
<evidence type="ECO:0000313" key="1">
    <source>
        <dbReference type="EMBL" id="KAH0873247.1"/>
    </source>
</evidence>
<gene>
    <name evidence="1" type="ORF">HID58_070609</name>
</gene>
<organism evidence="1 2">
    <name type="scientific">Brassica napus</name>
    <name type="common">Rape</name>
    <dbReference type="NCBI Taxonomy" id="3708"/>
    <lineage>
        <taxon>Eukaryota</taxon>
        <taxon>Viridiplantae</taxon>
        <taxon>Streptophyta</taxon>
        <taxon>Embryophyta</taxon>
        <taxon>Tracheophyta</taxon>
        <taxon>Spermatophyta</taxon>
        <taxon>Magnoliopsida</taxon>
        <taxon>eudicotyledons</taxon>
        <taxon>Gunneridae</taxon>
        <taxon>Pentapetalae</taxon>
        <taxon>rosids</taxon>
        <taxon>malvids</taxon>
        <taxon>Brassicales</taxon>
        <taxon>Brassicaceae</taxon>
        <taxon>Brassiceae</taxon>
        <taxon>Brassica</taxon>
    </lineage>
</organism>
<proteinExistence type="predicted"/>
<name>A0ABQ7YZC4_BRANA</name>
<reference evidence="1 2" key="1">
    <citation type="submission" date="2021-05" db="EMBL/GenBank/DDBJ databases">
        <title>Genome Assembly of Synthetic Allotetraploid Brassica napus Reveals Homoeologous Exchanges between Subgenomes.</title>
        <authorList>
            <person name="Davis J.T."/>
        </authorList>
    </citation>
    <scope>NUCLEOTIDE SEQUENCE [LARGE SCALE GENOMIC DNA]</scope>
    <source>
        <strain evidence="2">cv. Da-Ae</strain>
        <tissue evidence="1">Seedling</tissue>
    </source>
</reference>
<keyword evidence="2" id="KW-1185">Reference proteome</keyword>
<protein>
    <submittedName>
        <fullName evidence="1">Uncharacterized protein</fullName>
    </submittedName>
</protein>
<feature type="non-terminal residue" evidence="1">
    <location>
        <position position="1"/>
    </location>
</feature>